<evidence type="ECO:0000313" key="2">
    <source>
        <dbReference type="EMBL" id="TDS12353.1"/>
    </source>
</evidence>
<keyword evidence="1" id="KW-0472">Membrane</keyword>
<dbReference type="EMBL" id="SNZV01000006">
    <property type="protein sequence ID" value="TDS12353.1"/>
    <property type="molecule type" value="Genomic_DNA"/>
</dbReference>
<dbReference type="OrthoDB" id="1149152at2"/>
<gene>
    <name evidence="2" type="ORF">B0I21_106211</name>
</gene>
<name>A0A4R7CV67_9SPHI</name>
<dbReference type="Proteomes" id="UP000294752">
    <property type="component" value="Unassembled WGS sequence"/>
</dbReference>
<dbReference type="RefSeq" id="WP_133640977.1">
    <property type="nucleotide sequence ID" value="NZ_SNZV01000006.1"/>
</dbReference>
<evidence type="ECO:0000313" key="3">
    <source>
        <dbReference type="Proteomes" id="UP000294752"/>
    </source>
</evidence>
<keyword evidence="1" id="KW-0812">Transmembrane</keyword>
<dbReference type="AlphaFoldDB" id="A0A4R7CV67"/>
<protein>
    <submittedName>
        <fullName evidence="2">Uncharacterized protein</fullName>
    </submittedName>
</protein>
<accession>A0A4R7CV67</accession>
<proteinExistence type="predicted"/>
<feature type="transmembrane region" description="Helical" evidence="1">
    <location>
        <begin position="7"/>
        <end position="27"/>
    </location>
</feature>
<comment type="caution">
    <text evidence="2">The sequence shown here is derived from an EMBL/GenBank/DDBJ whole genome shotgun (WGS) entry which is preliminary data.</text>
</comment>
<organism evidence="2 3">
    <name type="scientific">Sphingobacterium paludis</name>
    <dbReference type="NCBI Taxonomy" id="1476465"/>
    <lineage>
        <taxon>Bacteria</taxon>
        <taxon>Pseudomonadati</taxon>
        <taxon>Bacteroidota</taxon>
        <taxon>Sphingobacteriia</taxon>
        <taxon>Sphingobacteriales</taxon>
        <taxon>Sphingobacteriaceae</taxon>
        <taxon>Sphingobacterium</taxon>
    </lineage>
</organism>
<sequence length="239" mass="27169">MNQKYRGLYFLCATLGVGVLIVGLLRLRSFSSELPDSPQEQSIALASGHNVLENKINELSVDNISPAQYNNLLIEINNAASQKLFNKAIQDMLLQQLNDKYTELCAARINVLLRADPVKKEELNSLIAHMESTFGTTREIATIKNKVKALNYYTQVLPQKVNALINQGFAEFENREYTQLVNELKNMPNLEGSLKRKKSVISVRNSCISKLQQFYRNYENWNLDMSNIILVKSKKLINA</sequence>
<keyword evidence="1" id="KW-1133">Transmembrane helix</keyword>
<reference evidence="2 3" key="1">
    <citation type="submission" date="2019-03" db="EMBL/GenBank/DDBJ databases">
        <title>Genomic Encyclopedia of Type Strains, Phase III (KMG-III): the genomes of soil and plant-associated and newly described type strains.</title>
        <authorList>
            <person name="Whitman W."/>
        </authorList>
    </citation>
    <scope>NUCLEOTIDE SEQUENCE [LARGE SCALE GENOMIC DNA]</scope>
    <source>
        <strain evidence="2 3">CGMCC 1.12801</strain>
    </source>
</reference>
<evidence type="ECO:0000256" key="1">
    <source>
        <dbReference type="SAM" id="Phobius"/>
    </source>
</evidence>
<keyword evidence="3" id="KW-1185">Reference proteome</keyword>